<organism evidence="1 2">
    <name type="scientific">Boeremia exigua</name>
    <dbReference type="NCBI Taxonomy" id="749465"/>
    <lineage>
        <taxon>Eukaryota</taxon>
        <taxon>Fungi</taxon>
        <taxon>Dikarya</taxon>
        <taxon>Ascomycota</taxon>
        <taxon>Pezizomycotina</taxon>
        <taxon>Dothideomycetes</taxon>
        <taxon>Pleosporomycetidae</taxon>
        <taxon>Pleosporales</taxon>
        <taxon>Pleosporineae</taxon>
        <taxon>Didymellaceae</taxon>
        <taxon>Boeremia</taxon>
    </lineage>
</organism>
<dbReference type="EMBL" id="JAPHNI010000242">
    <property type="protein sequence ID" value="KAJ8113600.1"/>
    <property type="molecule type" value="Genomic_DNA"/>
</dbReference>
<accession>A0ACC2IEL0</accession>
<dbReference type="Proteomes" id="UP001153331">
    <property type="component" value="Unassembled WGS sequence"/>
</dbReference>
<comment type="caution">
    <text evidence="1">The sequence shown here is derived from an EMBL/GenBank/DDBJ whole genome shotgun (WGS) entry which is preliminary data.</text>
</comment>
<evidence type="ECO:0000313" key="2">
    <source>
        <dbReference type="Proteomes" id="UP001153331"/>
    </source>
</evidence>
<sequence>MPSFKLLDGLSGLPIQDQITLSQFGQGPCQPVRYSKVHEAFESIADINPESIAAVFGQATLSYQELDVAANQLANHLLASGLQKQERVCLVVQRSLEMLIGILAILKAGCQYVPIDGGVASDKQLSHIFNDTAASHILCLPKFRSRVKQFSRLGAQVTSLDSDYPPDTSKARPLVKCSPNDGCYAIYTSGSTGTPKGVDVSHGNVTNALLLGPADLGIKRGSKVGSVLSVAFDMGAWEILSCLMNGGTLYMRGSRWEDTLREIDTLISTPSILSKYRRADYLNIKTVVTGGEPCPQSLADEWAEDTCFYNICGPTEITILNSAHQHRPGASLSIGRPLPNTTCYVLDEDENPVPPGTIGSAWVGGAGVTRGYINLPKLTSERYKPDKFRNDGSVMFNTNDIVRWRDDGSLETFGRGDDQVKIKGFRVELDGVSATIERFDGISRAATLKIDENLHAFYAPSKAIIEEDLIQNVRLALPYYSVPTSWHFIPAIPLTANGKVDRVALRKVASQYRTRADSVMVTQTTVAKTDTSTLTKKDQSIPSVLSQECILDLEKKPEVTETEISTPSSNSVKSISDIEKGSGVVESGPKVPDESESLPPKQGFHGQRWVRHRAFILYRRFLSVVVLANLAVAGLILYRKIGHGERVLPSLATASASNLCVAVLMRSEPVVNLLFTVFCSVPTSFPLAIRRHCARIFHIGGIHSGCAIAATVFFSVFTVTATVEAATTLPLEGVSTVVLVLSYLIMTLLVAIGSMSHPTIRAKYHNIWEMSHRFGGWTALILLWVHTFLATKDLHPDVAPSSAFLNSPPVWLLSIATAAIIFPWLHLRKVAVRSEVLSNHAVRLWFDYTTPVVGTAVRLAERPLIDWHGFATITNPKTPKNPNATGFSLIVSRAGDFTGRTIERAPTHIWVRGIPACGVLRIATLFKSVVLVATGSGIGPCLAVILAKKVPARILWTAPNPVQTFGKEVVDSVLDTDPNAVIHNTRTMGKPNMSLMVYKLWKESGAEAVCIISNKKFTTKVVYDLEARGIPAYGAVFDSPAARKLSSTRVLLLPPPPIIAGVNMIQAFLQRLARWLDRPLFPWKKLVVGFSLAEFALENWLLFRQYRVLQRTTVPKALDKEIDQETFDKSQAYGRAKAKFSFASAIFNQAKHLATLYFNVYPILWSVAGSLIVRYAPASLSGEIPRSLLFMYLMTWAETIIGLPFSYYHHFVLEEKYGFNKMTINTWVTDMVKGQALGLAFGIPIGSAFLAIIRKTGQNFFYYLWVFMLAVQILGMTIYPILIVPLFNKLEPLKPGKLKDSVEALASKLDFPLSELQVIDGSKRSAHSNAYFTGLPWIGKKKIVIFDTLLEKSSEKEVEAVLGHELGHWKMNHTSRLLFIAQAHLFYTFALFSVFINNRSLFTDFGFYREQPNIIGFILFNEILSPTDALFKLGMNFWTRKMEYEADAFAVTLGYRMELGASLLKLQIQNLSSMDADWFYSSFHHSHPILTERLRAMNWSSTEKLTEKAKDEDKPVKASDREL</sequence>
<proteinExistence type="predicted"/>
<evidence type="ECO:0000313" key="1">
    <source>
        <dbReference type="EMBL" id="KAJ8113600.1"/>
    </source>
</evidence>
<gene>
    <name evidence="1" type="ORF">OPT61_g4305</name>
</gene>
<protein>
    <submittedName>
        <fullName evidence="1">Uncharacterized protein</fullName>
    </submittedName>
</protein>
<name>A0ACC2IEL0_9PLEO</name>
<keyword evidence="2" id="KW-1185">Reference proteome</keyword>
<reference evidence="1" key="1">
    <citation type="submission" date="2022-11" db="EMBL/GenBank/DDBJ databases">
        <title>Genome Sequence of Boeremia exigua.</title>
        <authorList>
            <person name="Buettner E."/>
        </authorList>
    </citation>
    <scope>NUCLEOTIDE SEQUENCE</scope>
    <source>
        <strain evidence="1">CU02</strain>
    </source>
</reference>